<protein>
    <submittedName>
        <fullName evidence="2">NUDIX hydrolase</fullName>
    </submittedName>
</protein>
<accession>A0ABY7QEZ3</accession>
<dbReference type="InterPro" id="IPR000086">
    <property type="entry name" value="NUDIX_hydrolase_dom"/>
</dbReference>
<dbReference type="SUPFAM" id="SSF55811">
    <property type="entry name" value="Nudix"/>
    <property type="match status" value="1"/>
</dbReference>
<proteinExistence type="predicted"/>
<keyword evidence="2" id="KW-0378">Hydrolase</keyword>
<dbReference type="PROSITE" id="PS51462">
    <property type="entry name" value="NUDIX"/>
    <property type="match status" value="1"/>
</dbReference>
<dbReference type="RefSeq" id="WP_270150402.1">
    <property type="nucleotide sequence ID" value="NZ_CP115450.1"/>
</dbReference>
<sequence length="162" mass="17771">MMRWYAAPVPQGLPVRQVYGYLFDGEGRVLLQDDLGRFNLPGGKPEPGEEDYHTILARESLEESQVAIGRTAYLGYVRVEDPGEEPYAQVRLAGLLDEFLERAPDESTGRTYRRLMTSLDRAPGLLQWGEHGTAQAETAAVVAAASLGVELAGTDAKAEYVD</sequence>
<reference evidence="3" key="1">
    <citation type="submission" date="2022-12" db="EMBL/GenBank/DDBJ databases">
        <authorList>
            <person name="Mo P."/>
        </authorList>
    </citation>
    <scope>NUCLEOTIDE SEQUENCE [LARGE SCALE GENOMIC DNA]</scope>
    <source>
        <strain evidence="3">HUAS 3-15</strain>
    </source>
</reference>
<feature type="domain" description="Nudix hydrolase" evidence="1">
    <location>
        <begin position="13"/>
        <end position="139"/>
    </location>
</feature>
<dbReference type="InterPro" id="IPR015797">
    <property type="entry name" value="NUDIX_hydrolase-like_dom_sf"/>
</dbReference>
<keyword evidence="3" id="KW-1185">Reference proteome</keyword>
<dbReference type="Gene3D" id="3.90.79.10">
    <property type="entry name" value="Nucleoside Triphosphate Pyrophosphohydrolase"/>
    <property type="match status" value="1"/>
</dbReference>
<gene>
    <name evidence="2" type="ORF">O1G21_38480</name>
</gene>
<evidence type="ECO:0000313" key="3">
    <source>
        <dbReference type="Proteomes" id="UP001212821"/>
    </source>
</evidence>
<evidence type="ECO:0000259" key="1">
    <source>
        <dbReference type="PROSITE" id="PS51462"/>
    </source>
</evidence>
<organism evidence="2 3">
    <name type="scientific">Kitasatospora cathayae</name>
    <dbReference type="NCBI Taxonomy" id="3004092"/>
    <lineage>
        <taxon>Bacteria</taxon>
        <taxon>Bacillati</taxon>
        <taxon>Actinomycetota</taxon>
        <taxon>Actinomycetes</taxon>
        <taxon>Kitasatosporales</taxon>
        <taxon>Streptomycetaceae</taxon>
        <taxon>Kitasatospora</taxon>
    </lineage>
</organism>
<dbReference type="Proteomes" id="UP001212821">
    <property type="component" value="Chromosome"/>
</dbReference>
<dbReference type="EMBL" id="CP115450">
    <property type="protein sequence ID" value="WBP91192.1"/>
    <property type="molecule type" value="Genomic_DNA"/>
</dbReference>
<dbReference type="GO" id="GO:0016787">
    <property type="term" value="F:hydrolase activity"/>
    <property type="evidence" value="ECO:0007669"/>
    <property type="project" value="UniProtKB-KW"/>
</dbReference>
<name>A0ABY7QEZ3_9ACTN</name>
<dbReference type="Pfam" id="PF00293">
    <property type="entry name" value="NUDIX"/>
    <property type="match status" value="1"/>
</dbReference>
<dbReference type="CDD" id="cd02883">
    <property type="entry name" value="NUDIX_Hydrolase"/>
    <property type="match status" value="1"/>
</dbReference>
<evidence type="ECO:0000313" key="2">
    <source>
        <dbReference type="EMBL" id="WBP91192.1"/>
    </source>
</evidence>